<proteinExistence type="predicted"/>
<organism evidence="2 3">
    <name type="scientific">Chelonia mydas</name>
    <name type="common">Green sea-turtle</name>
    <name type="synonym">Chelonia agassizi</name>
    <dbReference type="NCBI Taxonomy" id="8469"/>
    <lineage>
        <taxon>Eukaryota</taxon>
        <taxon>Metazoa</taxon>
        <taxon>Chordata</taxon>
        <taxon>Craniata</taxon>
        <taxon>Vertebrata</taxon>
        <taxon>Euteleostomi</taxon>
        <taxon>Archelosauria</taxon>
        <taxon>Testudinata</taxon>
        <taxon>Testudines</taxon>
        <taxon>Cryptodira</taxon>
        <taxon>Durocryptodira</taxon>
        <taxon>Americhelydia</taxon>
        <taxon>Chelonioidea</taxon>
        <taxon>Cheloniidae</taxon>
        <taxon>Chelonia</taxon>
    </lineage>
</organism>
<evidence type="ECO:0000256" key="1">
    <source>
        <dbReference type="SAM" id="Phobius"/>
    </source>
</evidence>
<dbReference type="EMBL" id="KB529800">
    <property type="protein sequence ID" value="EMP35088.1"/>
    <property type="molecule type" value="Genomic_DNA"/>
</dbReference>
<keyword evidence="1" id="KW-0472">Membrane</keyword>
<sequence>MGECLLSTQRIVDTTVVYGIQLELVEVMMSSGSLSLAWSGQNQDDAGSGSQKMHTNLALLQGILSSTSEILLWFFCAILANLPTVVGIVPLLGSRTSAATATARRAVLLRPNPERC</sequence>
<dbReference type="Proteomes" id="UP000031443">
    <property type="component" value="Unassembled WGS sequence"/>
</dbReference>
<keyword evidence="1" id="KW-0812">Transmembrane</keyword>
<gene>
    <name evidence="2" type="ORF">UY3_07742</name>
</gene>
<name>M7BSL5_CHEMY</name>
<evidence type="ECO:0000313" key="2">
    <source>
        <dbReference type="EMBL" id="EMP35088.1"/>
    </source>
</evidence>
<protein>
    <submittedName>
        <fullName evidence="2">Uncharacterized protein</fullName>
    </submittedName>
</protein>
<keyword evidence="1" id="KW-1133">Transmembrane helix</keyword>
<dbReference type="AlphaFoldDB" id="M7BSL5"/>
<feature type="transmembrane region" description="Helical" evidence="1">
    <location>
        <begin position="70"/>
        <end position="92"/>
    </location>
</feature>
<evidence type="ECO:0000313" key="3">
    <source>
        <dbReference type="Proteomes" id="UP000031443"/>
    </source>
</evidence>
<reference evidence="3" key="1">
    <citation type="journal article" date="2013" name="Nat. Genet.">
        <title>The draft genomes of soft-shell turtle and green sea turtle yield insights into the development and evolution of the turtle-specific body plan.</title>
        <authorList>
            <person name="Wang Z."/>
            <person name="Pascual-Anaya J."/>
            <person name="Zadissa A."/>
            <person name="Li W."/>
            <person name="Niimura Y."/>
            <person name="Huang Z."/>
            <person name="Li C."/>
            <person name="White S."/>
            <person name="Xiong Z."/>
            <person name="Fang D."/>
            <person name="Wang B."/>
            <person name="Ming Y."/>
            <person name="Chen Y."/>
            <person name="Zheng Y."/>
            <person name="Kuraku S."/>
            <person name="Pignatelli M."/>
            <person name="Herrero J."/>
            <person name="Beal K."/>
            <person name="Nozawa M."/>
            <person name="Li Q."/>
            <person name="Wang J."/>
            <person name="Zhang H."/>
            <person name="Yu L."/>
            <person name="Shigenobu S."/>
            <person name="Wang J."/>
            <person name="Liu J."/>
            <person name="Flicek P."/>
            <person name="Searle S."/>
            <person name="Wang J."/>
            <person name="Kuratani S."/>
            <person name="Yin Y."/>
            <person name="Aken B."/>
            <person name="Zhang G."/>
            <person name="Irie N."/>
        </authorList>
    </citation>
    <scope>NUCLEOTIDE SEQUENCE [LARGE SCALE GENOMIC DNA]</scope>
</reference>
<keyword evidence="3" id="KW-1185">Reference proteome</keyword>
<accession>M7BSL5</accession>